<protein>
    <submittedName>
        <fullName evidence="2">Phytanoyl-CoA dioxygenase family protein</fullName>
    </submittedName>
</protein>
<evidence type="ECO:0000256" key="1">
    <source>
        <dbReference type="ARBA" id="ARBA00001954"/>
    </source>
</evidence>
<organism evidence="2 3">
    <name type="scientific">Gemmobacter denitrificans</name>
    <dbReference type="NCBI Taxonomy" id="3123040"/>
    <lineage>
        <taxon>Bacteria</taxon>
        <taxon>Pseudomonadati</taxon>
        <taxon>Pseudomonadota</taxon>
        <taxon>Alphaproteobacteria</taxon>
        <taxon>Rhodobacterales</taxon>
        <taxon>Paracoccaceae</taxon>
        <taxon>Gemmobacter</taxon>
    </lineage>
</organism>
<accession>A0ABU8C060</accession>
<evidence type="ECO:0000313" key="2">
    <source>
        <dbReference type="EMBL" id="MEH7830331.1"/>
    </source>
</evidence>
<evidence type="ECO:0000313" key="3">
    <source>
        <dbReference type="Proteomes" id="UP001431963"/>
    </source>
</evidence>
<keyword evidence="2" id="KW-0560">Oxidoreductase</keyword>
<dbReference type="InterPro" id="IPR008775">
    <property type="entry name" value="Phytyl_CoA_dOase-like"/>
</dbReference>
<dbReference type="PANTHER" id="PTHR20883:SF48">
    <property type="entry name" value="ECTOINE DIOXYGENASE"/>
    <property type="match status" value="1"/>
</dbReference>
<comment type="caution">
    <text evidence="2">The sequence shown here is derived from an EMBL/GenBank/DDBJ whole genome shotgun (WGS) entry which is preliminary data.</text>
</comment>
<dbReference type="PANTHER" id="PTHR20883">
    <property type="entry name" value="PHYTANOYL-COA DIOXYGENASE DOMAIN CONTAINING 1"/>
    <property type="match status" value="1"/>
</dbReference>
<dbReference type="Gene3D" id="2.60.120.620">
    <property type="entry name" value="q2cbj1_9rhob like domain"/>
    <property type="match status" value="1"/>
</dbReference>
<dbReference type="GO" id="GO:0051213">
    <property type="term" value="F:dioxygenase activity"/>
    <property type="evidence" value="ECO:0007669"/>
    <property type="project" value="UniProtKB-KW"/>
</dbReference>
<dbReference type="Pfam" id="PF05721">
    <property type="entry name" value="PhyH"/>
    <property type="match status" value="1"/>
</dbReference>
<keyword evidence="2" id="KW-0223">Dioxygenase</keyword>
<reference evidence="2" key="1">
    <citation type="submission" date="2024-02" db="EMBL/GenBank/DDBJ databases">
        <title>Genome sequences of strain Gemmobacter sp. JM10B15.</title>
        <authorList>
            <person name="Zhang M."/>
        </authorList>
    </citation>
    <scope>NUCLEOTIDE SEQUENCE</scope>
    <source>
        <strain evidence="2">JM10B15</strain>
    </source>
</reference>
<dbReference type="EMBL" id="JBALHR010000021">
    <property type="protein sequence ID" value="MEH7830331.1"/>
    <property type="molecule type" value="Genomic_DNA"/>
</dbReference>
<proteinExistence type="predicted"/>
<dbReference type="Proteomes" id="UP001431963">
    <property type="component" value="Unassembled WGS sequence"/>
</dbReference>
<dbReference type="RefSeq" id="WP_335425372.1">
    <property type="nucleotide sequence ID" value="NZ_JBALHR010000021.1"/>
</dbReference>
<keyword evidence="3" id="KW-1185">Reference proteome</keyword>
<comment type="cofactor">
    <cofactor evidence="1">
        <name>Fe(2+)</name>
        <dbReference type="ChEBI" id="CHEBI:29033"/>
    </cofactor>
</comment>
<sequence>MNGPFATALQAQDSGVAFPLPGITAAEAAALLARIETIEARHGGRWPKWLGAKPHLLFPWLWDLITDPRLTDPVAALLGPDLLCWQCNLISKPPASAGYVAWHQDVTYYGLSEPRGVTVWLALTPTTPENGCMSVVPFSHRMALDHHRPQDPDNLLPLGEEIPAEPDPGTTVPVLLQPGEMSIHHMLTVHGSGPNRSAARRSGLAIRYIAADLVQSGEGVTAALVRGRDHGTFPLEQRPLAEDDPAARAHHDVVMRRWVRHITRAGAETAGGTSPAAGPGSG</sequence>
<name>A0ABU8C060_9RHOB</name>
<gene>
    <name evidence="2" type="ORF">V6590_19445</name>
</gene>
<dbReference type="SUPFAM" id="SSF51197">
    <property type="entry name" value="Clavaminate synthase-like"/>
    <property type="match status" value="1"/>
</dbReference>